<comment type="caution">
    <text evidence="2">The sequence shown here is derived from an EMBL/GenBank/DDBJ whole genome shotgun (WGS) entry which is preliminary data.</text>
</comment>
<dbReference type="EMBL" id="WFLM01000002">
    <property type="protein sequence ID" value="KAB8039585.1"/>
    <property type="molecule type" value="Genomic_DNA"/>
</dbReference>
<evidence type="ECO:0000313" key="2">
    <source>
        <dbReference type="EMBL" id="KAB8039585.1"/>
    </source>
</evidence>
<dbReference type="InterPro" id="IPR010657">
    <property type="entry name" value="ImpA_N"/>
</dbReference>
<feature type="domain" description="ImpA N-terminal" evidence="1">
    <location>
        <begin position="34"/>
        <end position="157"/>
    </location>
</feature>
<dbReference type="Pfam" id="PF06812">
    <property type="entry name" value="ImpA_N"/>
    <property type="match status" value="1"/>
</dbReference>
<dbReference type="PANTHER" id="PTHR37951">
    <property type="entry name" value="CYTOPLASMIC PROTEIN-RELATED"/>
    <property type="match status" value="1"/>
</dbReference>
<organism evidence="2 3">
    <name type="scientific">Silvanigrella paludirubra</name>
    <dbReference type="NCBI Taxonomy" id="2499159"/>
    <lineage>
        <taxon>Bacteria</taxon>
        <taxon>Pseudomonadati</taxon>
        <taxon>Bdellovibrionota</taxon>
        <taxon>Oligoflexia</taxon>
        <taxon>Silvanigrellales</taxon>
        <taxon>Silvanigrellaceae</taxon>
        <taxon>Silvanigrella</taxon>
    </lineage>
</organism>
<protein>
    <recommendedName>
        <fullName evidence="1">ImpA N-terminal domain-containing protein</fullName>
    </recommendedName>
</protein>
<sequence>MQFLKQMIFYMMEIFMLRNDDFKILHFNNSEDLLAPISSENPCGVYSKRNQLIINLKDSRNSLASAEIEDELWSKKDKDKLGWDDISKLCEDIIINNIKDLQVFSYYAESKFHTDGFPGLAKSMSLILSLCQNYWQEVNPPIIDEDYSLRAAPFLWLKLNLPIIIKNYSLNSSNDPESALSWYWLETQSSLGTEFAAKAKNKLSFELDSLSSNTINEIFESLQSIILVLKMLEEEFIIELAELADEDLSFYDVITLCENIITVFESKYNKDKNIFREEPLLNVTSENEKSNNLAINFDSNHVNSVEQAYKVIEAANKFLLMNDPHSPSPYLIRRGLDWRKKSLYEVLMELFSTTSNPQEIFTLLGLSHLDNKNE</sequence>
<proteinExistence type="predicted"/>
<dbReference type="InterPro" id="IPR017740">
    <property type="entry name" value="TssA-like"/>
</dbReference>
<accession>A0A6N6VTC3</accession>
<evidence type="ECO:0000313" key="3">
    <source>
        <dbReference type="Proteomes" id="UP000437748"/>
    </source>
</evidence>
<reference evidence="2 3" key="1">
    <citation type="submission" date="2019-10" db="EMBL/GenBank/DDBJ databases">
        <title>New species of Slilvanegrellaceae.</title>
        <authorList>
            <person name="Pitt A."/>
            <person name="Hahn M.W."/>
        </authorList>
    </citation>
    <scope>NUCLEOTIDE SEQUENCE [LARGE SCALE GENOMIC DNA]</scope>
    <source>
        <strain evidence="2 3">SP-Ram-0.45-NSY-1</strain>
    </source>
</reference>
<dbReference type="PANTHER" id="PTHR37951:SF1">
    <property type="entry name" value="TYPE VI SECRETION SYSTEM COMPONENT TSSA1"/>
    <property type="match status" value="1"/>
</dbReference>
<gene>
    <name evidence="2" type="ORF">GCL60_04825</name>
</gene>
<dbReference type="Proteomes" id="UP000437748">
    <property type="component" value="Unassembled WGS sequence"/>
</dbReference>
<keyword evidence="3" id="KW-1185">Reference proteome</keyword>
<name>A0A6N6VTC3_9BACT</name>
<evidence type="ECO:0000259" key="1">
    <source>
        <dbReference type="Pfam" id="PF06812"/>
    </source>
</evidence>
<dbReference type="AlphaFoldDB" id="A0A6N6VTC3"/>